<dbReference type="EMBL" id="GL376635">
    <property type="status" value="NOT_ANNOTATED_CDS"/>
    <property type="molecule type" value="Genomic_DNA"/>
</dbReference>
<reference evidence="7" key="1">
    <citation type="journal article" date="2010" name="Genome Biol.">
        <title>Genome sequence of the necrotrophic plant pathogen Pythium ultimum reveals original pathogenicity mechanisms and effector repertoire.</title>
        <authorList>
            <person name="Levesque C.A."/>
            <person name="Brouwer H."/>
            <person name="Cano L."/>
            <person name="Hamilton J.P."/>
            <person name="Holt C."/>
            <person name="Huitema E."/>
            <person name="Raffaele S."/>
            <person name="Robideau G.P."/>
            <person name="Thines M."/>
            <person name="Win J."/>
            <person name="Zerillo M.M."/>
            <person name="Beakes G.W."/>
            <person name="Boore J.L."/>
            <person name="Busam D."/>
            <person name="Dumas B."/>
            <person name="Ferriera S."/>
            <person name="Fuerstenberg S.I."/>
            <person name="Gachon C.M."/>
            <person name="Gaulin E."/>
            <person name="Govers F."/>
            <person name="Grenville-Briggs L."/>
            <person name="Horner N."/>
            <person name="Hostetler J."/>
            <person name="Jiang R.H."/>
            <person name="Johnson J."/>
            <person name="Krajaejun T."/>
            <person name="Lin H."/>
            <person name="Meijer H.J."/>
            <person name="Moore B."/>
            <person name="Morris P."/>
            <person name="Phuntmart V."/>
            <person name="Puiu D."/>
            <person name="Shetty J."/>
            <person name="Stajich J.E."/>
            <person name="Tripathy S."/>
            <person name="Wawra S."/>
            <person name="van West P."/>
            <person name="Whitty B.R."/>
            <person name="Coutinho P.M."/>
            <person name="Henrissat B."/>
            <person name="Martin F."/>
            <person name="Thomas P.D."/>
            <person name="Tyler B.M."/>
            <person name="De Vries R.P."/>
            <person name="Kamoun S."/>
            <person name="Yandell M."/>
            <person name="Tisserat N."/>
            <person name="Buell C.R."/>
        </authorList>
    </citation>
    <scope>NUCLEOTIDE SEQUENCE</scope>
    <source>
        <strain evidence="7">DAOM:BR144</strain>
    </source>
</reference>
<dbReference type="InterPro" id="IPR037191">
    <property type="entry name" value="VPS9_dom_sf"/>
</dbReference>
<keyword evidence="7" id="KW-1185">Reference proteome</keyword>
<dbReference type="PROSITE" id="PS00720">
    <property type="entry name" value="RASGEF"/>
    <property type="match status" value="1"/>
</dbReference>
<dbReference type="PROSITE" id="PS50088">
    <property type="entry name" value="ANK_REPEAT"/>
    <property type="match status" value="1"/>
</dbReference>
<feature type="repeat" description="ANK" evidence="2">
    <location>
        <begin position="455"/>
        <end position="487"/>
    </location>
</feature>
<evidence type="ECO:0000259" key="5">
    <source>
        <dbReference type="PROSITE" id="PS51205"/>
    </source>
</evidence>
<dbReference type="InterPro" id="IPR003123">
    <property type="entry name" value="VPS9"/>
</dbReference>
<name>K3WPG2_GLOUD</name>
<dbReference type="SUPFAM" id="SSF50156">
    <property type="entry name" value="PDZ domain-like"/>
    <property type="match status" value="1"/>
</dbReference>
<accession>K3WPG2</accession>
<dbReference type="SMART" id="SM00147">
    <property type="entry name" value="RasGEF"/>
    <property type="match status" value="1"/>
</dbReference>
<dbReference type="Pfam" id="PF12796">
    <property type="entry name" value="Ank_2"/>
    <property type="match status" value="1"/>
</dbReference>
<dbReference type="PANTHER" id="PTHR23113:SF365">
    <property type="entry name" value="RAS-GEF DOMAIN-CONTAINING PROTEIN"/>
    <property type="match status" value="1"/>
</dbReference>
<dbReference type="SUPFAM" id="SSF48403">
    <property type="entry name" value="Ankyrin repeat"/>
    <property type="match status" value="1"/>
</dbReference>
<evidence type="ECO:0000259" key="4">
    <source>
        <dbReference type="PROSITE" id="PS50009"/>
    </source>
</evidence>
<dbReference type="HOGENOM" id="CLU_298010_0_0_1"/>
<dbReference type="InterPro" id="IPR036770">
    <property type="entry name" value="Ankyrin_rpt-contain_sf"/>
</dbReference>
<dbReference type="Proteomes" id="UP000019132">
    <property type="component" value="Unassembled WGS sequence"/>
</dbReference>
<reference evidence="6" key="3">
    <citation type="submission" date="2015-02" db="UniProtKB">
        <authorList>
            <consortium name="EnsemblProtists"/>
        </authorList>
    </citation>
    <scope>IDENTIFICATION</scope>
    <source>
        <strain evidence="6">DAOM BR144</strain>
    </source>
</reference>
<proteinExistence type="predicted"/>
<dbReference type="VEuPathDB" id="FungiDB:PYU1_G006840"/>
<evidence type="ECO:0000256" key="2">
    <source>
        <dbReference type="PROSITE-ProRule" id="PRU00023"/>
    </source>
</evidence>
<dbReference type="InterPro" id="IPR002110">
    <property type="entry name" value="Ankyrin_rpt"/>
</dbReference>
<sequence>MSFICQGTGDEDVTAWVCHLQSLCGGTGEFATSAIGTAAAGGLHPGGMTAGAMDDRSIRIVAELRRLLHTSKSPESVKCKNFVKSFECRSPSALRQFRDFHASLTNSIMKDHANRILKHLEETRQGDSSSSARQLPSVMLSDIRSAVSRHVEEVLFTPLQDSIYVFMRRAFQEDDSSINRKVRWLQGKDQTFYNIPLHQISWKEWRKASKVLAQIGHLALPSSKYDVLMNTVSTIQATFGEEHNMVADAEPLETDDIIPIFTYVLANSGLENLLSLKTLLTELNGSWAVGGSLDDGAALSILNHAVDFISNVSIPAVLEDIFKDQITLSIDGDWRRVLEFEVEPTYRYGAVVQTVSSHGYSTVGSTITRGSVLVTINGQSVVLWPFQDIMTLLKESTHPHRLAFIPGASYFKILTSNKSLWNVALIHACQRGDVMSVQMLLANGADVNYVAYECGGNTPLHVAVSALHFNVVSYILQHGAKVKAIGEYGRTALHMVGAPCTLSSASSAFSASTALAGTTLRNGANTNKRDGETEIVAGTFSAIVNLLLQSEHYRLDEADALIWYCEYGGYYQEMVNILRELLKRHEGTVKGFYVRRMVLHALNKLVENLKHKVERDTEVCAYISAFCEELFPFTIDDDPQCAQWLSASLLPLYVEACRMQRMQEFQILSFCEDDYTSLKHFLCSAKQNHPSLKFLDDDLFATATGIEIISQSTRRRLSVAGLWTGDAKMSFVVKAEENDPVLYEPAASTITPWQPRGMSRSLQFDRGSRPWILDIDASVIAQQITLFQHYLFSKIKVTEILASKKCVEKTPAYQRLRLLHNHISVWVVSQILSRDDVDQRAEILSYFVKVAAVLLNPLQNLDGFMAVMNATNDSSIYRLKKTWGRLSPQARDLWHDLKLHTEKGARPLNKLTKEGTPPLIPYMGVVIQNIIALQEFPDRVEGDLINFKKIRSIGGLISRFLSFQKAAYLLPTDKRVLEFICTSVQYPDADACFQRSLKVEPRVEAPNGGP</sequence>
<dbReference type="InParanoid" id="K3WPG2"/>
<dbReference type="STRING" id="431595.K3WPG2"/>
<keyword evidence="1 3" id="KW-0344">Guanine-nucleotide releasing factor</keyword>
<dbReference type="GO" id="GO:0005085">
    <property type="term" value="F:guanyl-nucleotide exchange factor activity"/>
    <property type="evidence" value="ECO:0007669"/>
    <property type="project" value="UniProtKB-KW"/>
</dbReference>
<dbReference type="Gene3D" id="1.10.840.10">
    <property type="entry name" value="Ras guanine-nucleotide exchange factors catalytic domain"/>
    <property type="match status" value="1"/>
</dbReference>
<dbReference type="SUPFAM" id="SSF109993">
    <property type="entry name" value="VPS9 domain"/>
    <property type="match status" value="1"/>
</dbReference>
<organism evidence="6 7">
    <name type="scientific">Globisporangium ultimum (strain ATCC 200006 / CBS 805.95 / DAOM BR144)</name>
    <name type="common">Pythium ultimum</name>
    <dbReference type="NCBI Taxonomy" id="431595"/>
    <lineage>
        <taxon>Eukaryota</taxon>
        <taxon>Sar</taxon>
        <taxon>Stramenopiles</taxon>
        <taxon>Oomycota</taxon>
        <taxon>Peronosporomycetes</taxon>
        <taxon>Pythiales</taxon>
        <taxon>Pythiaceae</taxon>
        <taxon>Globisporangium</taxon>
    </lineage>
</organism>
<dbReference type="eggNOG" id="KOG3417">
    <property type="taxonomic scope" value="Eukaryota"/>
</dbReference>
<dbReference type="EnsemblProtists" id="PYU1_T006854">
    <property type="protein sequence ID" value="PYU1_T006854"/>
    <property type="gene ID" value="PYU1_G006840"/>
</dbReference>
<dbReference type="SUPFAM" id="SSF48366">
    <property type="entry name" value="Ras GEF"/>
    <property type="match status" value="1"/>
</dbReference>
<feature type="domain" description="Ras-GEF" evidence="4">
    <location>
        <begin position="776"/>
        <end position="1002"/>
    </location>
</feature>
<dbReference type="InterPro" id="IPR019804">
    <property type="entry name" value="Ras_G-nucl-exch_fac_CS"/>
</dbReference>
<keyword evidence="2" id="KW-0040">ANK repeat</keyword>
<evidence type="ECO:0000313" key="6">
    <source>
        <dbReference type="EnsemblProtists" id="PYU1_T006854"/>
    </source>
</evidence>
<dbReference type="PROSITE" id="PS51205">
    <property type="entry name" value="VPS9"/>
    <property type="match status" value="1"/>
</dbReference>
<dbReference type="Gene3D" id="1.20.1050.80">
    <property type="entry name" value="VPS9 domain"/>
    <property type="match status" value="1"/>
</dbReference>
<protein>
    <recommendedName>
        <fullName evidence="8">Ras-GEF domain-containing protein</fullName>
    </recommendedName>
</protein>
<dbReference type="SMART" id="SM00248">
    <property type="entry name" value="ANK"/>
    <property type="match status" value="2"/>
</dbReference>
<evidence type="ECO:0000256" key="3">
    <source>
        <dbReference type="PROSITE-ProRule" id="PRU00168"/>
    </source>
</evidence>
<evidence type="ECO:0000313" key="7">
    <source>
        <dbReference type="Proteomes" id="UP000019132"/>
    </source>
</evidence>
<reference evidence="7" key="2">
    <citation type="submission" date="2010-04" db="EMBL/GenBank/DDBJ databases">
        <authorList>
            <person name="Buell R."/>
            <person name="Hamilton J."/>
            <person name="Hostetler J."/>
        </authorList>
    </citation>
    <scope>NUCLEOTIDE SEQUENCE [LARGE SCALE GENOMIC DNA]</scope>
    <source>
        <strain evidence="7">DAOM:BR144</strain>
    </source>
</reference>
<dbReference type="PROSITE" id="PS50009">
    <property type="entry name" value="RASGEF_CAT"/>
    <property type="match status" value="1"/>
</dbReference>
<dbReference type="AlphaFoldDB" id="K3WPG2"/>
<dbReference type="PANTHER" id="PTHR23113">
    <property type="entry name" value="GUANINE NUCLEOTIDE EXCHANGE FACTOR"/>
    <property type="match status" value="1"/>
</dbReference>
<dbReference type="InterPro" id="IPR008937">
    <property type="entry name" value="Ras-like_GEF"/>
</dbReference>
<dbReference type="Pfam" id="PF02204">
    <property type="entry name" value="VPS9"/>
    <property type="match status" value="1"/>
</dbReference>
<dbReference type="Pfam" id="PF00617">
    <property type="entry name" value="RasGEF"/>
    <property type="match status" value="1"/>
</dbReference>
<dbReference type="InterPro" id="IPR001895">
    <property type="entry name" value="RASGEF_cat_dom"/>
</dbReference>
<dbReference type="PROSITE" id="PS50297">
    <property type="entry name" value="ANK_REP_REGION"/>
    <property type="match status" value="1"/>
</dbReference>
<dbReference type="GO" id="GO:0007264">
    <property type="term" value="P:small GTPase-mediated signal transduction"/>
    <property type="evidence" value="ECO:0007669"/>
    <property type="project" value="InterPro"/>
</dbReference>
<dbReference type="InterPro" id="IPR036034">
    <property type="entry name" value="PDZ_sf"/>
</dbReference>
<dbReference type="InterPro" id="IPR023578">
    <property type="entry name" value="Ras_GEF_dom_sf"/>
</dbReference>
<dbReference type="Gene3D" id="1.25.40.20">
    <property type="entry name" value="Ankyrin repeat-containing domain"/>
    <property type="match status" value="1"/>
</dbReference>
<dbReference type="InterPro" id="IPR036964">
    <property type="entry name" value="RASGEF_cat_dom_sf"/>
</dbReference>
<evidence type="ECO:0008006" key="8">
    <source>
        <dbReference type="Google" id="ProtNLM"/>
    </source>
</evidence>
<feature type="domain" description="VPS9" evidence="5">
    <location>
        <begin position="172"/>
        <end position="318"/>
    </location>
</feature>
<evidence type="ECO:0000256" key="1">
    <source>
        <dbReference type="ARBA" id="ARBA00022658"/>
    </source>
</evidence>